<reference evidence="1" key="1">
    <citation type="submission" date="2018-02" db="EMBL/GenBank/DDBJ databases">
        <title>Rhizophora mucronata_Transcriptome.</title>
        <authorList>
            <person name="Meera S.P."/>
            <person name="Sreeshan A."/>
            <person name="Augustine A."/>
        </authorList>
    </citation>
    <scope>NUCLEOTIDE SEQUENCE</scope>
    <source>
        <tissue evidence="1">Leaf</tissue>
    </source>
</reference>
<accession>A0A2P2NRT0</accession>
<protein>
    <submittedName>
        <fullName evidence="1">Uncharacterized protein</fullName>
    </submittedName>
</protein>
<name>A0A2P2NRT0_RHIMU</name>
<dbReference type="EMBL" id="GGEC01064650">
    <property type="protein sequence ID" value="MBX45134.1"/>
    <property type="molecule type" value="Transcribed_RNA"/>
</dbReference>
<dbReference type="AlphaFoldDB" id="A0A2P2NRT0"/>
<organism evidence="1">
    <name type="scientific">Rhizophora mucronata</name>
    <name type="common">Asiatic mangrove</name>
    <dbReference type="NCBI Taxonomy" id="61149"/>
    <lineage>
        <taxon>Eukaryota</taxon>
        <taxon>Viridiplantae</taxon>
        <taxon>Streptophyta</taxon>
        <taxon>Embryophyta</taxon>
        <taxon>Tracheophyta</taxon>
        <taxon>Spermatophyta</taxon>
        <taxon>Magnoliopsida</taxon>
        <taxon>eudicotyledons</taxon>
        <taxon>Gunneridae</taxon>
        <taxon>Pentapetalae</taxon>
        <taxon>rosids</taxon>
        <taxon>fabids</taxon>
        <taxon>Malpighiales</taxon>
        <taxon>Rhizophoraceae</taxon>
        <taxon>Rhizophora</taxon>
    </lineage>
</organism>
<proteinExistence type="predicted"/>
<evidence type="ECO:0000313" key="1">
    <source>
        <dbReference type="EMBL" id="MBX45134.1"/>
    </source>
</evidence>
<sequence length="30" mass="3347">MLLCTSMAHIELSGLRKQFLEVVSDNNALL</sequence>